<keyword evidence="1" id="KW-0472">Membrane</keyword>
<dbReference type="EMBL" id="CP067134">
    <property type="protein sequence ID" value="WCR12332.1"/>
    <property type="molecule type" value="Genomic_DNA"/>
</dbReference>
<keyword evidence="3" id="KW-1185">Reference proteome</keyword>
<evidence type="ECO:0000313" key="3">
    <source>
        <dbReference type="Proteomes" id="UP001218412"/>
    </source>
</evidence>
<feature type="transmembrane region" description="Helical" evidence="1">
    <location>
        <begin position="27"/>
        <end position="53"/>
    </location>
</feature>
<reference evidence="2 3" key="1">
    <citation type="submission" date="2021-01" db="EMBL/GenBank/DDBJ databases">
        <title>Biogeographic distribution of Paracoccus.</title>
        <authorList>
            <person name="Hollensteiner J."/>
            <person name="Leineberger J."/>
            <person name="Brinkhoff T."/>
            <person name="Daniel R."/>
        </authorList>
    </citation>
    <scope>NUCLEOTIDE SEQUENCE [LARGE SCALE GENOMIC DNA]</scope>
    <source>
        <strain evidence="2 3">LMG25392</strain>
    </source>
</reference>
<gene>
    <name evidence="2" type="ORF">JHW45_08500</name>
</gene>
<name>A0ABY7SZ47_9RHOB</name>
<protein>
    <submittedName>
        <fullName evidence="2">Uncharacterized protein</fullName>
    </submittedName>
</protein>
<evidence type="ECO:0000256" key="1">
    <source>
        <dbReference type="SAM" id="Phobius"/>
    </source>
</evidence>
<dbReference type="Proteomes" id="UP001218412">
    <property type="component" value="Chromosome"/>
</dbReference>
<proteinExistence type="predicted"/>
<feature type="transmembrane region" description="Helical" evidence="1">
    <location>
        <begin position="74"/>
        <end position="93"/>
    </location>
</feature>
<sequence>MTLLPALLVAVLAGLLGALLTLLSGHGWVAALIVYWLSGNLGMVAMLVPLVLCRRRSGCDKPAANLPRLSARPMVWAMCWIMLGLGLIFWQVFASADPPSAPAKSARWWDWRTRRGRPARITRSPPDCPSRYAFWPIWSWACRCG</sequence>
<accession>A0ABY7SZ47</accession>
<keyword evidence="1" id="KW-0812">Transmembrane</keyword>
<dbReference type="RefSeq" id="WP_272860442.1">
    <property type="nucleotide sequence ID" value="NZ_CP067134.1"/>
</dbReference>
<organism evidence="2 3">
    <name type="scientific">Paracoccus stylophorae</name>
    <dbReference type="NCBI Taxonomy" id="659350"/>
    <lineage>
        <taxon>Bacteria</taxon>
        <taxon>Pseudomonadati</taxon>
        <taxon>Pseudomonadota</taxon>
        <taxon>Alphaproteobacteria</taxon>
        <taxon>Rhodobacterales</taxon>
        <taxon>Paracoccaceae</taxon>
        <taxon>Paracoccus</taxon>
    </lineage>
</organism>
<evidence type="ECO:0000313" key="2">
    <source>
        <dbReference type="EMBL" id="WCR12332.1"/>
    </source>
</evidence>
<keyword evidence="1" id="KW-1133">Transmembrane helix</keyword>